<dbReference type="CDD" id="cd22191">
    <property type="entry name" value="DPBB_RlpA_EXP_N-like"/>
    <property type="match status" value="1"/>
</dbReference>
<dbReference type="Proteomes" id="UP001158986">
    <property type="component" value="Unassembled WGS sequence"/>
</dbReference>
<feature type="compositionally biased region" description="Polar residues" evidence="2">
    <location>
        <begin position="453"/>
        <end position="463"/>
    </location>
</feature>
<protein>
    <recommendedName>
        <fullName evidence="8">Expansin-like EG45 domain-containing protein</fullName>
    </recommendedName>
</protein>
<evidence type="ECO:0000313" key="7">
    <source>
        <dbReference type="Proteomes" id="UP001160483"/>
    </source>
</evidence>
<dbReference type="PANTHER" id="PTHR31836:SF21">
    <property type="entry name" value="EXPANSIN-LIKE PROTEIN 7"/>
    <property type="match status" value="1"/>
</dbReference>
<keyword evidence="3" id="KW-1133">Transmembrane helix</keyword>
<dbReference type="InterPro" id="IPR051477">
    <property type="entry name" value="Expansin_CellWall"/>
</dbReference>
<evidence type="ECO:0000313" key="6">
    <source>
        <dbReference type="Proteomes" id="UP001158986"/>
    </source>
</evidence>
<feature type="transmembrane region" description="Helical" evidence="3">
    <location>
        <begin position="212"/>
        <end position="234"/>
    </location>
</feature>
<dbReference type="EMBL" id="CAKKTJ010000147">
    <property type="protein sequence ID" value="CAH0476283.1"/>
    <property type="molecule type" value="Genomic_DNA"/>
</dbReference>
<comment type="caution">
    <text evidence="4">The sequence shown here is derived from an EMBL/GenBank/DDBJ whole genome shotgun (WGS) entry which is preliminary data.</text>
</comment>
<evidence type="ECO:0000256" key="1">
    <source>
        <dbReference type="ARBA" id="ARBA00022729"/>
    </source>
</evidence>
<keyword evidence="3" id="KW-0472">Membrane</keyword>
<keyword evidence="3" id="KW-0812">Transmembrane</keyword>
<accession>A0AAU9KTW3</accession>
<dbReference type="InterPro" id="IPR036908">
    <property type="entry name" value="RlpA-like_sf"/>
</dbReference>
<evidence type="ECO:0000313" key="4">
    <source>
        <dbReference type="EMBL" id="CAH0476283.1"/>
    </source>
</evidence>
<proteinExistence type="predicted"/>
<organism evidence="4 7">
    <name type="scientific">Peronospora belbahrii</name>
    <dbReference type="NCBI Taxonomy" id="622444"/>
    <lineage>
        <taxon>Eukaryota</taxon>
        <taxon>Sar</taxon>
        <taxon>Stramenopiles</taxon>
        <taxon>Oomycota</taxon>
        <taxon>Peronosporomycetes</taxon>
        <taxon>Peronosporales</taxon>
        <taxon>Peronosporaceae</taxon>
        <taxon>Peronospora</taxon>
    </lineage>
</organism>
<keyword evidence="6" id="KW-1185">Reference proteome</keyword>
<name>A0AAU9KTW3_9STRA</name>
<feature type="region of interest" description="Disordered" evidence="2">
    <location>
        <begin position="337"/>
        <end position="362"/>
    </location>
</feature>
<sequence>MFGTCRLKGITASSENFRLYASVSNKDFKLNEACARCITVSRTDDPSKTTSAYVLDVCDGCASGSLRLSADAMAALKIVSSDTTTQVSYAFDTCPESLLSGNIKACIMEGGSSTYVPLQFYNSKKPIQSATIEGVTAMSISSNFLFAANPEFASSDWYESVSFSVTSNDNETLSGNFAFTDSSGCATSDVQFYSASTSGGVDGNTRVGSSGAIIGAIAGGIGALMIIVGSAILIQRRKRSMKDPHDPENDVENQYLSPTSKPKAMPAATYRSDHNDHQPPASPTANYTETFSPAAKANVPGSEIRNIGSLNSSPVAAVAVPAATVAASAAVNTLSLPDYSPAVSTSNSRVLPVERSPPPKPANVAPTYAFSSTMSTSPHSVTMSNVKDVPKQTAPVVPFQSTNTDFYEDDAEEERSSFDIDDMRESEARGMSTGRMGSQPLFAPYMTADPYATTMTSPQSSARATGLRRPNAKQNSLRTPSRESGQYNNSLATSNADSYASTAPRQTNGSLDSNGIGLQSASSTLAPAAHDYSFSRSINTGSEMDSPMRDSDATYAAQHNSDLPVSQRSMGSTRESGGYSRESLNILGYPYSKKSGRHHNTTEMQF</sequence>
<feature type="compositionally biased region" description="Polar residues" evidence="2">
    <location>
        <begin position="472"/>
        <end position="515"/>
    </location>
</feature>
<feature type="region of interest" description="Disordered" evidence="2">
    <location>
        <begin position="452"/>
        <end position="515"/>
    </location>
</feature>
<feature type="region of interest" description="Disordered" evidence="2">
    <location>
        <begin position="239"/>
        <end position="289"/>
    </location>
</feature>
<evidence type="ECO:0000256" key="2">
    <source>
        <dbReference type="SAM" id="MobiDB-lite"/>
    </source>
</evidence>
<dbReference type="EMBL" id="CAKLCB010000320">
    <property type="protein sequence ID" value="CAH0519895.1"/>
    <property type="molecule type" value="Genomic_DNA"/>
</dbReference>
<feature type="compositionally biased region" description="Polar residues" evidence="2">
    <location>
        <begin position="559"/>
        <end position="575"/>
    </location>
</feature>
<reference evidence="4 6" key="1">
    <citation type="submission" date="2021-11" db="EMBL/GenBank/DDBJ databases">
        <authorList>
            <person name="Islam A."/>
            <person name="Islam S."/>
            <person name="Flora M.S."/>
            <person name="Rahman M."/>
            <person name="Ziaur R.M."/>
            <person name="Epstein J.H."/>
            <person name="Hassan M."/>
            <person name="Klassen M."/>
            <person name="Woodard K."/>
            <person name="Webb A."/>
            <person name="Webby R.J."/>
            <person name="El Zowalaty M.E."/>
        </authorList>
    </citation>
    <scope>NUCLEOTIDE SEQUENCE</scope>
    <source>
        <strain evidence="5">Pbs1</strain>
        <strain evidence="4">Pbs3</strain>
    </source>
</reference>
<dbReference type="Gene3D" id="2.40.40.10">
    <property type="entry name" value="RlpA-like domain"/>
    <property type="match status" value="1"/>
</dbReference>
<dbReference type="SUPFAM" id="SSF50685">
    <property type="entry name" value="Barwin-like endoglucanases"/>
    <property type="match status" value="1"/>
</dbReference>
<dbReference type="Proteomes" id="UP001160483">
    <property type="component" value="Unassembled WGS sequence"/>
</dbReference>
<evidence type="ECO:0000313" key="5">
    <source>
        <dbReference type="EMBL" id="CAH0519895.1"/>
    </source>
</evidence>
<evidence type="ECO:0000256" key="3">
    <source>
        <dbReference type="SAM" id="Phobius"/>
    </source>
</evidence>
<dbReference type="PANTHER" id="PTHR31836">
    <property type="match status" value="1"/>
</dbReference>
<dbReference type="AlphaFoldDB" id="A0AAU9KTW3"/>
<keyword evidence="1" id="KW-0732">Signal</keyword>
<evidence type="ECO:0008006" key="8">
    <source>
        <dbReference type="Google" id="ProtNLM"/>
    </source>
</evidence>
<feature type="region of interest" description="Disordered" evidence="2">
    <location>
        <begin position="559"/>
        <end position="581"/>
    </location>
</feature>
<gene>
    <name evidence="5" type="ORF">PBS001_LOCUS6408</name>
    <name evidence="4" type="ORF">PBS003_LOCUS3069</name>
</gene>